<name>A0A9J6AZP2_SOLCO</name>
<dbReference type="OrthoDB" id="1302293at2759"/>
<dbReference type="EMBL" id="JACXVP010000001">
    <property type="protein sequence ID" value="KAG5629897.1"/>
    <property type="molecule type" value="Genomic_DNA"/>
</dbReference>
<evidence type="ECO:0000313" key="2">
    <source>
        <dbReference type="Proteomes" id="UP000824120"/>
    </source>
</evidence>
<dbReference type="Proteomes" id="UP000824120">
    <property type="component" value="Chromosome 1"/>
</dbReference>
<proteinExistence type="predicted"/>
<evidence type="ECO:0000313" key="1">
    <source>
        <dbReference type="EMBL" id="KAG5629897.1"/>
    </source>
</evidence>
<protein>
    <submittedName>
        <fullName evidence="1">Uncharacterized protein</fullName>
    </submittedName>
</protein>
<accession>A0A9J6AZP2</accession>
<dbReference type="AlphaFoldDB" id="A0A9J6AZP2"/>
<comment type="caution">
    <text evidence="1">The sequence shown here is derived from an EMBL/GenBank/DDBJ whole genome shotgun (WGS) entry which is preliminary data.</text>
</comment>
<organism evidence="1 2">
    <name type="scientific">Solanum commersonii</name>
    <name type="common">Commerson's wild potato</name>
    <name type="synonym">Commerson's nightshade</name>
    <dbReference type="NCBI Taxonomy" id="4109"/>
    <lineage>
        <taxon>Eukaryota</taxon>
        <taxon>Viridiplantae</taxon>
        <taxon>Streptophyta</taxon>
        <taxon>Embryophyta</taxon>
        <taxon>Tracheophyta</taxon>
        <taxon>Spermatophyta</taxon>
        <taxon>Magnoliopsida</taxon>
        <taxon>eudicotyledons</taxon>
        <taxon>Gunneridae</taxon>
        <taxon>Pentapetalae</taxon>
        <taxon>asterids</taxon>
        <taxon>lamiids</taxon>
        <taxon>Solanales</taxon>
        <taxon>Solanaceae</taxon>
        <taxon>Solanoideae</taxon>
        <taxon>Solaneae</taxon>
        <taxon>Solanum</taxon>
    </lineage>
</organism>
<gene>
    <name evidence="1" type="ORF">H5410_001614</name>
</gene>
<keyword evidence="2" id="KW-1185">Reference proteome</keyword>
<reference evidence="1 2" key="1">
    <citation type="submission" date="2020-09" db="EMBL/GenBank/DDBJ databases">
        <title>De no assembly of potato wild relative species, Solanum commersonii.</title>
        <authorList>
            <person name="Cho K."/>
        </authorList>
    </citation>
    <scope>NUCLEOTIDE SEQUENCE [LARGE SCALE GENOMIC DNA]</scope>
    <source>
        <strain evidence="1">LZ3.2</strain>
        <tissue evidence="1">Leaf</tissue>
    </source>
</reference>
<sequence>MGLNSVSLDSVAMYSKVGATSGSSQAHFLYGLNTNICTPEWNRKPDSLQTDNEVMESANHSKTLSQVEMNVKQLLKGCTFTKEQYDHILRGL</sequence>